<evidence type="ECO:0000259" key="1">
    <source>
        <dbReference type="Pfam" id="PF08818"/>
    </source>
</evidence>
<evidence type="ECO:0000313" key="3">
    <source>
        <dbReference type="Proteomes" id="UP000827084"/>
    </source>
</evidence>
<dbReference type="SUPFAM" id="SSF159888">
    <property type="entry name" value="YdhG-like"/>
    <property type="match status" value="1"/>
</dbReference>
<dbReference type="RefSeq" id="WP_014610621.1">
    <property type="nucleotide sequence ID" value="NZ_BMPK01000003.1"/>
</dbReference>
<keyword evidence="3" id="KW-1185">Reference proteome</keyword>
<reference evidence="2 3" key="1">
    <citation type="submission" date="2021-08" db="EMBL/GenBank/DDBJ databases">
        <title>Shewanella putrefaciens YZ-J, complete genome.</title>
        <authorList>
            <person name="Yi Z."/>
        </authorList>
    </citation>
    <scope>NUCLEOTIDE SEQUENCE [LARGE SCALE GENOMIC DNA]</scope>
    <source>
        <strain evidence="2 3">YZ-J</strain>
    </source>
</reference>
<gene>
    <name evidence="2" type="ORF">K3G22_09400</name>
</gene>
<dbReference type="Proteomes" id="UP000827084">
    <property type="component" value="Chromosome"/>
</dbReference>
<name>A0ABX8XGK2_SHEPU</name>
<accession>A0ABX8XGK2</accession>
<evidence type="ECO:0000313" key="2">
    <source>
        <dbReference type="EMBL" id="QYX74575.1"/>
    </source>
</evidence>
<dbReference type="EMBL" id="CP080635">
    <property type="protein sequence ID" value="QYX74575.1"/>
    <property type="molecule type" value="Genomic_DNA"/>
</dbReference>
<dbReference type="InterPro" id="IPR014922">
    <property type="entry name" value="YdhG-like"/>
</dbReference>
<feature type="domain" description="YdhG-like" evidence="1">
    <location>
        <begin position="24"/>
        <end position="112"/>
    </location>
</feature>
<protein>
    <submittedName>
        <fullName evidence="2">DUF1801 domain-containing protein</fullName>
    </submittedName>
</protein>
<sequence length="126" mass="13961">MDDVSPITQHIADIRLLSPSLAEVARDLRLLIFAVAQQAAIPVTEEIKYGGILFSTTKPFCGIFAYQQHVSLEFSAGASFQDAYSLLEGKGKFRRHIKIFSNGDISNETLQKKLTDYIGQALKLTL</sequence>
<organism evidence="2 3">
    <name type="scientific">Shewanella putrefaciens</name>
    <name type="common">Pseudomonas putrefaciens</name>
    <dbReference type="NCBI Taxonomy" id="24"/>
    <lineage>
        <taxon>Bacteria</taxon>
        <taxon>Pseudomonadati</taxon>
        <taxon>Pseudomonadota</taxon>
        <taxon>Gammaproteobacteria</taxon>
        <taxon>Alteromonadales</taxon>
        <taxon>Shewanellaceae</taxon>
        <taxon>Shewanella</taxon>
    </lineage>
</organism>
<dbReference type="Pfam" id="PF08818">
    <property type="entry name" value="DUF1801"/>
    <property type="match status" value="1"/>
</dbReference>
<dbReference type="GeneID" id="67443474"/>
<proteinExistence type="predicted"/>